<sequence>MKTRNIAVLSTLSLALALTAAPTSFANPVSPDVTVNNPLVSSPTPISVNDFSGPYPVNGNAIVVPLRGELVATVTPNRYDTFYFKLTNLQTGAVMSNQSYSGSSQYGFRISNNNLVGNYSVQITSSSGSSSGTFVLSYL</sequence>
<reference evidence="2 3" key="1">
    <citation type="submission" date="2023-07" db="EMBL/GenBank/DDBJ databases">
        <title>Genomic Encyclopedia of Type Strains, Phase IV (KMG-IV): sequencing the most valuable type-strain genomes for metagenomic binning, comparative biology and taxonomic classification.</title>
        <authorList>
            <person name="Goeker M."/>
        </authorList>
    </citation>
    <scope>NUCLEOTIDE SEQUENCE [LARGE SCALE GENOMIC DNA]</scope>
    <source>
        <strain evidence="2 3">DSM 22170</strain>
    </source>
</reference>
<dbReference type="RefSeq" id="WP_188774873.1">
    <property type="nucleotide sequence ID" value="NZ_BMMB01000003.1"/>
</dbReference>
<evidence type="ECO:0000313" key="2">
    <source>
        <dbReference type="EMBL" id="MDR6242414.1"/>
    </source>
</evidence>
<gene>
    <name evidence="2" type="ORF">JOC58_000298</name>
</gene>
<keyword evidence="1" id="KW-0732">Signal</keyword>
<keyword evidence="3" id="KW-1185">Reference proteome</keyword>
<feature type="signal peptide" evidence="1">
    <location>
        <begin position="1"/>
        <end position="26"/>
    </location>
</feature>
<dbReference type="EMBL" id="JAVDQH010000001">
    <property type="protein sequence ID" value="MDR6242414.1"/>
    <property type="molecule type" value="Genomic_DNA"/>
</dbReference>
<proteinExistence type="predicted"/>
<protein>
    <recommendedName>
        <fullName evidence="4">DUF3992 domain-containing protein</fullName>
    </recommendedName>
</protein>
<evidence type="ECO:0000313" key="3">
    <source>
        <dbReference type="Proteomes" id="UP001185028"/>
    </source>
</evidence>
<name>A0ABU1IT36_9BACL</name>
<evidence type="ECO:0000256" key="1">
    <source>
        <dbReference type="SAM" id="SignalP"/>
    </source>
</evidence>
<organism evidence="2 3">
    <name type="scientific">Paenibacillus hunanensis</name>
    <dbReference type="NCBI Taxonomy" id="539262"/>
    <lineage>
        <taxon>Bacteria</taxon>
        <taxon>Bacillati</taxon>
        <taxon>Bacillota</taxon>
        <taxon>Bacilli</taxon>
        <taxon>Bacillales</taxon>
        <taxon>Paenibacillaceae</taxon>
        <taxon>Paenibacillus</taxon>
    </lineage>
</organism>
<comment type="caution">
    <text evidence="2">The sequence shown here is derived from an EMBL/GenBank/DDBJ whole genome shotgun (WGS) entry which is preliminary data.</text>
</comment>
<dbReference type="Proteomes" id="UP001185028">
    <property type="component" value="Unassembled WGS sequence"/>
</dbReference>
<evidence type="ECO:0008006" key="4">
    <source>
        <dbReference type="Google" id="ProtNLM"/>
    </source>
</evidence>
<accession>A0ABU1IT36</accession>
<feature type="chain" id="PRO_5047021922" description="DUF3992 domain-containing protein" evidence="1">
    <location>
        <begin position="27"/>
        <end position="139"/>
    </location>
</feature>